<feature type="chain" id="PRO_5007294908" description="Galactose oxidase" evidence="2">
    <location>
        <begin position="18"/>
        <end position="502"/>
    </location>
</feature>
<dbReference type="SUPFAM" id="SSF117281">
    <property type="entry name" value="Kelch motif"/>
    <property type="match status" value="1"/>
</dbReference>
<evidence type="ECO:0000256" key="1">
    <source>
        <dbReference type="SAM" id="Phobius"/>
    </source>
</evidence>
<dbReference type="AlphaFoldDB" id="A0A137PHT5"/>
<dbReference type="OrthoDB" id="10251809at2759"/>
<dbReference type="Gene3D" id="2.120.10.80">
    <property type="entry name" value="Kelch-type beta propeller"/>
    <property type="match status" value="1"/>
</dbReference>
<reference evidence="3 4" key="1">
    <citation type="journal article" date="2015" name="Genome Biol. Evol.">
        <title>Phylogenomic analyses indicate that early fungi evolved digesting cell walls of algal ancestors of land plants.</title>
        <authorList>
            <person name="Chang Y."/>
            <person name="Wang S."/>
            <person name="Sekimoto S."/>
            <person name="Aerts A.L."/>
            <person name="Choi C."/>
            <person name="Clum A."/>
            <person name="LaButti K.M."/>
            <person name="Lindquist E.A."/>
            <person name="Yee Ngan C."/>
            <person name="Ohm R.A."/>
            <person name="Salamov A.A."/>
            <person name="Grigoriev I.V."/>
            <person name="Spatafora J.W."/>
            <person name="Berbee M.L."/>
        </authorList>
    </citation>
    <scope>NUCLEOTIDE SEQUENCE [LARGE SCALE GENOMIC DNA]</scope>
    <source>
        <strain evidence="3 4">NRRL 28638</strain>
    </source>
</reference>
<feature type="signal peptide" evidence="2">
    <location>
        <begin position="1"/>
        <end position="17"/>
    </location>
</feature>
<dbReference type="PANTHER" id="PTHR46461">
    <property type="entry name" value="KELCH DOMAIN-CONTAINING PROTEIN 3"/>
    <property type="match status" value="1"/>
</dbReference>
<dbReference type="InterPro" id="IPR015915">
    <property type="entry name" value="Kelch-typ_b-propeller"/>
</dbReference>
<keyword evidence="1" id="KW-0472">Membrane</keyword>
<evidence type="ECO:0000313" key="4">
    <source>
        <dbReference type="Proteomes" id="UP000070444"/>
    </source>
</evidence>
<evidence type="ECO:0008006" key="5">
    <source>
        <dbReference type="Google" id="ProtNLM"/>
    </source>
</evidence>
<keyword evidence="2" id="KW-0732">Signal</keyword>
<evidence type="ECO:0000313" key="3">
    <source>
        <dbReference type="EMBL" id="KXN74558.1"/>
    </source>
</evidence>
<organism evidence="3 4">
    <name type="scientific">Conidiobolus coronatus (strain ATCC 28846 / CBS 209.66 / NRRL 28638)</name>
    <name type="common">Delacroixia coronata</name>
    <dbReference type="NCBI Taxonomy" id="796925"/>
    <lineage>
        <taxon>Eukaryota</taxon>
        <taxon>Fungi</taxon>
        <taxon>Fungi incertae sedis</taxon>
        <taxon>Zoopagomycota</taxon>
        <taxon>Entomophthoromycotina</taxon>
        <taxon>Entomophthoromycetes</taxon>
        <taxon>Entomophthorales</taxon>
        <taxon>Ancylistaceae</taxon>
        <taxon>Conidiobolus</taxon>
    </lineage>
</organism>
<dbReference type="GO" id="GO:0003682">
    <property type="term" value="F:chromatin binding"/>
    <property type="evidence" value="ECO:0007669"/>
    <property type="project" value="InterPro"/>
</dbReference>
<dbReference type="OMA" id="NDNEILH"/>
<dbReference type="PANTHER" id="PTHR46461:SF2">
    <property type="entry name" value="ATTRACTIN"/>
    <property type="match status" value="1"/>
</dbReference>
<dbReference type="GO" id="GO:0005737">
    <property type="term" value="C:cytoplasm"/>
    <property type="evidence" value="ECO:0007669"/>
    <property type="project" value="TreeGrafter"/>
</dbReference>
<dbReference type="Pfam" id="PF24681">
    <property type="entry name" value="Kelch_KLHDC2_KLHL20_DRC7"/>
    <property type="match status" value="1"/>
</dbReference>
<accession>A0A137PHT5</accession>
<keyword evidence="4" id="KW-1185">Reference proteome</keyword>
<gene>
    <name evidence="3" type="ORF">CONCODRAFT_82855</name>
</gene>
<keyword evidence="1" id="KW-0812">Transmembrane</keyword>
<keyword evidence="1" id="KW-1133">Transmembrane helix</keyword>
<name>A0A137PHT5_CONC2</name>
<dbReference type="InterPro" id="IPR052637">
    <property type="entry name" value="KLHDC3-like"/>
</dbReference>
<dbReference type="EMBL" id="KQ964422">
    <property type="protein sequence ID" value="KXN74558.1"/>
    <property type="molecule type" value="Genomic_DNA"/>
</dbReference>
<feature type="transmembrane region" description="Helical" evidence="1">
    <location>
        <begin position="388"/>
        <end position="412"/>
    </location>
</feature>
<evidence type="ECO:0000256" key="2">
    <source>
        <dbReference type="SAM" id="SignalP"/>
    </source>
</evidence>
<sequence>MKTIILNCLSLLQLTLATPTILQRRQDSSAQQKPNLGGGSCMLHNGILWYLGGYQTPRTTTYSNKLLSFNLNTDFNLTNPDWVTSSSSIDSSVRFQYSPSAATDTNNGIFYIFGANSQSDPVSLQPAKGDNKLYSYSVDTAALKALTDNPSSSDPQWRFQHTLNYNQNGNQLIMHGGRYYSSQSGLLTTSNSTYLFDVGKNSWSLISTDGPALYYHYTLIYKNKLYVFGGMGDNQILNNLDNVNIMDLNTKTWTKATLNGPAPLPAIGMSLVLSGSNAASFGGYANDQGQFSGVFLAGYTLDLDNLNWDMKKTDDLQNAVQRAFMCVVTTAQSNYLLTQGEIKPSSTGTTVTNALSSTAQLWNPNTWSLILKNIPTTSSTQNPVNSKIGIILMAVLIPLAFIFITWLTCYCYKKSQAGKSVAYTVNEPVWTDPYEKSNNNSYLNATATNKGTDLTLENDRQIDYDDQMNLDTDLFANPDTVLSASQSQMNILPVNGRRSYYE</sequence>
<dbReference type="Proteomes" id="UP000070444">
    <property type="component" value="Unassembled WGS sequence"/>
</dbReference>
<proteinExistence type="predicted"/>
<protein>
    <recommendedName>
        <fullName evidence="5">Galactose oxidase</fullName>
    </recommendedName>
</protein>